<evidence type="ECO:0000313" key="11">
    <source>
        <dbReference type="Proteomes" id="UP000191094"/>
    </source>
</evidence>
<proteinExistence type="inferred from homology"/>
<dbReference type="AlphaFoldDB" id="A0A1T0CB90"/>
<dbReference type="PRINTS" id="PR00070">
    <property type="entry name" value="DHFR"/>
</dbReference>
<comment type="similarity">
    <text evidence="2 8">Belongs to the dihydrofolate reductase family.</text>
</comment>
<dbReference type="CDD" id="cd00209">
    <property type="entry name" value="DHFR"/>
    <property type="match status" value="1"/>
</dbReference>
<dbReference type="PROSITE" id="PS00075">
    <property type="entry name" value="DHFR_1"/>
    <property type="match status" value="1"/>
</dbReference>
<keyword evidence="5" id="KW-0521">NADP</keyword>
<dbReference type="GO" id="GO:0046452">
    <property type="term" value="P:dihydrofolate metabolic process"/>
    <property type="evidence" value="ECO:0007669"/>
    <property type="project" value="TreeGrafter"/>
</dbReference>
<evidence type="ECO:0000256" key="5">
    <source>
        <dbReference type="ARBA" id="ARBA00022857"/>
    </source>
</evidence>
<dbReference type="InterPro" id="IPR024072">
    <property type="entry name" value="DHFR-like_dom_sf"/>
</dbReference>
<dbReference type="STRING" id="90241.B0682_08745"/>
<dbReference type="PANTHER" id="PTHR48069">
    <property type="entry name" value="DIHYDROFOLATE REDUCTASE"/>
    <property type="match status" value="1"/>
</dbReference>
<dbReference type="SUPFAM" id="SSF53597">
    <property type="entry name" value="Dihydrofolate reductase-like"/>
    <property type="match status" value="1"/>
</dbReference>
<evidence type="ECO:0000259" key="9">
    <source>
        <dbReference type="PROSITE" id="PS51330"/>
    </source>
</evidence>
<evidence type="ECO:0000256" key="3">
    <source>
        <dbReference type="ARBA" id="ARBA00012856"/>
    </source>
</evidence>
<evidence type="ECO:0000256" key="4">
    <source>
        <dbReference type="ARBA" id="ARBA00022563"/>
    </source>
</evidence>
<dbReference type="EMBL" id="MUYT01000015">
    <property type="protein sequence ID" value="OOS19608.1"/>
    <property type="molecule type" value="Genomic_DNA"/>
</dbReference>
<dbReference type="RefSeq" id="WP_078308306.1">
    <property type="nucleotide sequence ID" value="NZ_MUYT01000015.1"/>
</dbReference>
<evidence type="ECO:0000256" key="6">
    <source>
        <dbReference type="ARBA" id="ARBA00023002"/>
    </source>
</evidence>
<comment type="function">
    <text evidence="7">Key enzyme in folate metabolism. Catalyzes an essential reaction for de novo glycine and purine synthesis, and for DNA precursor synthesis.</text>
</comment>
<keyword evidence="11" id="KW-1185">Reference proteome</keyword>
<dbReference type="GO" id="GO:0046654">
    <property type="term" value="P:tetrahydrofolate biosynthetic process"/>
    <property type="evidence" value="ECO:0007669"/>
    <property type="project" value="UniProtKB-UniPathway"/>
</dbReference>
<keyword evidence="4" id="KW-0554">One-carbon metabolism</keyword>
<evidence type="ECO:0000256" key="8">
    <source>
        <dbReference type="RuleBase" id="RU004474"/>
    </source>
</evidence>
<dbReference type="GO" id="GO:0006730">
    <property type="term" value="P:one-carbon metabolic process"/>
    <property type="evidence" value="ECO:0007669"/>
    <property type="project" value="UniProtKB-KW"/>
</dbReference>
<dbReference type="InterPro" id="IPR001796">
    <property type="entry name" value="DHFR_dom"/>
</dbReference>
<keyword evidence="6" id="KW-0560">Oxidoreductase</keyword>
<dbReference type="Pfam" id="PF00186">
    <property type="entry name" value="DHFR_1"/>
    <property type="match status" value="2"/>
</dbReference>
<dbReference type="GO" id="GO:0050661">
    <property type="term" value="F:NADP binding"/>
    <property type="evidence" value="ECO:0007669"/>
    <property type="project" value="InterPro"/>
</dbReference>
<evidence type="ECO:0000313" key="10">
    <source>
        <dbReference type="EMBL" id="OOS19608.1"/>
    </source>
</evidence>
<dbReference type="InterPro" id="IPR012259">
    <property type="entry name" value="DHFR"/>
</dbReference>
<name>A0A1T0CB90_9GAMM</name>
<reference evidence="10 11" key="1">
    <citation type="submission" date="2017-02" db="EMBL/GenBank/DDBJ databases">
        <title>Draft genome sequence of Moraxella lincolnii CCUG 9405T type strain.</title>
        <authorList>
            <person name="Salva-Serra F."/>
            <person name="Engstrom-Jakobsson H."/>
            <person name="Thorell K."/>
            <person name="Jaen-Luchoro D."/>
            <person name="Gonzales-Siles L."/>
            <person name="Karlsson R."/>
            <person name="Yazdan S."/>
            <person name="Boulund F."/>
            <person name="Johnning A."/>
            <person name="Engstrand L."/>
            <person name="Kristiansson E."/>
            <person name="Moore E."/>
        </authorList>
    </citation>
    <scope>NUCLEOTIDE SEQUENCE [LARGE SCALE GENOMIC DNA]</scope>
    <source>
        <strain evidence="10 11">CCUG 9405</strain>
    </source>
</reference>
<evidence type="ECO:0000256" key="7">
    <source>
        <dbReference type="ARBA" id="ARBA00025067"/>
    </source>
</evidence>
<evidence type="ECO:0000256" key="2">
    <source>
        <dbReference type="ARBA" id="ARBA00009539"/>
    </source>
</evidence>
<dbReference type="Gene3D" id="3.40.430.10">
    <property type="entry name" value="Dihydrofolate Reductase, subunit A"/>
    <property type="match status" value="1"/>
</dbReference>
<dbReference type="GO" id="GO:0004146">
    <property type="term" value="F:dihydrofolate reductase activity"/>
    <property type="evidence" value="ECO:0007669"/>
    <property type="project" value="UniProtKB-EC"/>
</dbReference>
<feature type="domain" description="DHFR" evidence="9">
    <location>
        <begin position="7"/>
        <end position="201"/>
    </location>
</feature>
<dbReference type="PROSITE" id="PS51330">
    <property type="entry name" value="DHFR_2"/>
    <property type="match status" value="1"/>
</dbReference>
<dbReference type="PANTHER" id="PTHR48069:SF3">
    <property type="entry name" value="DIHYDROFOLATE REDUCTASE"/>
    <property type="match status" value="1"/>
</dbReference>
<evidence type="ECO:0000256" key="1">
    <source>
        <dbReference type="ARBA" id="ARBA00004903"/>
    </source>
</evidence>
<comment type="pathway">
    <text evidence="1">Cofactor biosynthesis; tetrahydrofolate biosynthesis; 5,6,7,8-tetrahydrofolate from 7,8-dihydrofolate: step 1/1.</text>
</comment>
<dbReference type="InterPro" id="IPR017925">
    <property type="entry name" value="DHFR_CS"/>
</dbReference>
<dbReference type="UniPathway" id="UPA00077">
    <property type="reaction ID" value="UER00158"/>
</dbReference>
<comment type="caution">
    <text evidence="10">The sequence shown here is derived from an EMBL/GenBank/DDBJ whole genome shotgun (WGS) entry which is preliminary data.</text>
</comment>
<protein>
    <recommendedName>
        <fullName evidence="3">dihydrofolate reductase</fullName>
        <ecNumber evidence="3">1.5.1.3</ecNumber>
    </recommendedName>
</protein>
<organism evidence="10 11">
    <name type="scientific">Lwoffella lincolnii</name>
    <dbReference type="NCBI Taxonomy" id="90241"/>
    <lineage>
        <taxon>Bacteria</taxon>
        <taxon>Pseudomonadati</taxon>
        <taxon>Pseudomonadota</taxon>
        <taxon>Gammaproteobacteria</taxon>
        <taxon>Moraxellales</taxon>
        <taxon>Moraxellaceae</taxon>
        <taxon>Lwoffella</taxon>
    </lineage>
</organism>
<dbReference type="Proteomes" id="UP000191094">
    <property type="component" value="Unassembled WGS sequence"/>
</dbReference>
<accession>A0A1T0CB90</accession>
<sequence>MSYANIQVAQIVAISHDRCIGKANQLPWHLPADLKHFKAITTESKDNRHGNQDAIKDSISINDSIKGIVIMGRKTYESIGKPLPKRMNFIITSQMDYASKHGLSERDDVCVVHHLDHALAQAASLAHAIKLSTIWVIGGEKIFGQAMTVTDRIEITEVDMTVDAGDAFYPKLPDGFVAVAHSQWQTDTDSNLAYRFVRYEKDDA</sequence>
<dbReference type="EC" id="1.5.1.3" evidence="3"/>
<gene>
    <name evidence="10" type="ORF">B0682_08745</name>
</gene>
<dbReference type="GO" id="GO:0046655">
    <property type="term" value="P:folic acid metabolic process"/>
    <property type="evidence" value="ECO:0007669"/>
    <property type="project" value="TreeGrafter"/>
</dbReference>
<dbReference type="OrthoDB" id="9804315at2"/>